<comment type="similarity">
    <text evidence="13">Belongs to the class I-like SAM-binding methyltransferase superfamily. RsmB/NOP family.</text>
</comment>
<dbReference type="NCBIfam" id="NF011494">
    <property type="entry name" value="PRK14902.1"/>
    <property type="match status" value="1"/>
</dbReference>
<evidence type="ECO:0000256" key="12">
    <source>
        <dbReference type="ARBA" id="ARBA00047283"/>
    </source>
</evidence>
<evidence type="ECO:0000256" key="9">
    <source>
        <dbReference type="ARBA" id="ARBA00022884"/>
    </source>
</evidence>
<dbReference type="GO" id="GO:0008649">
    <property type="term" value="F:rRNA methyltransferase activity"/>
    <property type="evidence" value="ECO:0007669"/>
    <property type="project" value="InterPro"/>
</dbReference>
<organism evidence="15 16">
    <name type="scientific">Candidatus Ventrousia excrementavium</name>
    <dbReference type="NCBI Taxonomy" id="2840961"/>
    <lineage>
        <taxon>Bacteria</taxon>
        <taxon>Bacillati</taxon>
        <taxon>Bacillota</taxon>
        <taxon>Clostridia</taxon>
        <taxon>Eubacteriales</taxon>
        <taxon>Clostridiaceae</taxon>
        <taxon>Clostridiaceae incertae sedis</taxon>
        <taxon>Candidatus Ventrousia</taxon>
    </lineage>
</organism>
<evidence type="ECO:0000256" key="5">
    <source>
        <dbReference type="ARBA" id="ARBA00022552"/>
    </source>
</evidence>
<protein>
    <recommendedName>
        <fullName evidence="3">16S rRNA (cytosine(967)-C(5))-methyltransferase</fullName>
        <ecNumber evidence="3">2.1.1.176</ecNumber>
    </recommendedName>
    <alternativeName>
        <fullName evidence="10">16S rRNA m5C967 methyltransferase</fullName>
    </alternativeName>
    <alternativeName>
        <fullName evidence="11">rRNA (cytosine-C(5)-)-methyltransferase RsmB</fullName>
    </alternativeName>
</protein>
<feature type="binding site" evidence="13">
    <location>
        <begin position="259"/>
        <end position="265"/>
    </location>
    <ligand>
        <name>S-adenosyl-L-methionine</name>
        <dbReference type="ChEBI" id="CHEBI:59789"/>
    </ligand>
</feature>
<feature type="domain" description="SAM-dependent MTase RsmB/NOP-type" evidence="14">
    <location>
        <begin position="169"/>
        <end position="427"/>
    </location>
</feature>
<dbReference type="Pfam" id="PF01029">
    <property type="entry name" value="NusB"/>
    <property type="match status" value="1"/>
</dbReference>
<feature type="binding site" evidence="13">
    <location>
        <position position="283"/>
    </location>
    <ligand>
        <name>S-adenosyl-L-methionine</name>
        <dbReference type="ChEBI" id="CHEBI:59789"/>
    </ligand>
</feature>
<dbReference type="Pfam" id="PF01189">
    <property type="entry name" value="Methyltr_RsmB-F"/>
    <property type="match status" value="1"/>
</dbReference>
<dbReference type="InterPro" id="IPR023267">
    <property type="entry name" value="RCMT"/>
</dbReference>
<comment type="catalytic activity">
    <reaction evidence="12">
        <text>cytidine(967) in 16S rRNA + S-adenosyl-L-methionine = 5-methylcytidine(967) in 16S rRNA + S-adenosyl-L-homocysteine + H(+)</text>
        <dbReference type="Rhea" id="RHEA:42748"/>
        <dbReference type="Rhea" id="RHEA-COMP:10219"/>
        <dbReference type="Rhea" id="RHEA-COMP:10220"/>
        <dbReference type="ChEBI" id="CHEBI:15378"/>
        <dbReference type="ChEBI" id="CHEBI:57856"/>
        <dbReference type="ChEBI" id="CHEBI:59789"/>
        <dbReference type="ChEBI" id="CHEBI:74483"/>
        <dbReference type="ChEBI" id="CHEBI:82748"/>
        <dbReference type="EC" id="2.1.1.176"/>
    </reaction>
</comment>
<keyword evidence="7 13" id="KW-0808">Transferase</keyword>
<evidence type="ECO:0000256" key="1">
    <source>
        <dbReference type="ARBA" id="ARBA00002724"/>
    </source>
</evidence>
<comment type="subcellular location">
    <subcellularLocation>
        <location evidence="2">Cytoplasm</location>
    </subcellularLocation>
</comment>
<dbReference type="InterPro" id="IPR004573">
    <property type="entry name" value="rRNA_ssu_MeTfrase_B"/>
</dbReference>
<keyword evidence="4" id="KW-0963">Cytoplasm</keyword>
<evidence type="ECO:0000256" key="2">
    <source>
        <dbReference type="ARBA" id="ARBA00004496"/>
    </source>
</evidence>
<dbReference type="Proteomes" id="UP000824073">
    <property type="component" value="Unassembled WGS sequence"/>
</dbReference>
<dbReference type="GO" id="GO:0003723">
    <property type="term" value="F:RNA binding"/>
    <property type="evidence" value="ECO:0007669"/>
    <property type="project" value="UniProtKB-UniRule"/>
</dbReference>
<feature type="active site" description="Nucleophile" evidence="13">
    <location>
        <position position="380"/>
    </location>
</feature>
<dbReference type="Pfam" id="PF22458">
    <property type="entry name" value="RsmF-B_ferredox"/>
    <property type="match status" value="1"/>
</dbReference>
<evidence type="ECO:0000256" key="3">
    <source>
        <dbReference type="ARBA" id="ARBA00012140"/>
    </source>
</evidence>
<comment type="caution">
    <text evidence="15">The sequence shown here is derived from an EMBL/GenBank/DDBJ whole genome shotgun (WGS) entry which is preliminary data.</text>
</comment>
<dbReference type="CDD" id="cd02440">
    <property type="entry name" value="AdoMet_MTases"/>
    <property type="match status" value="1"/>
</dbReference>
<dbReference type="InterPro" id="IPR029063">
    <property type="entry name" value="SAM-dependent_MTases_sf"/>
</dbReference>
<proteinExistence type="inferred from homology"/>
<dbReference type="Gene3D" id="3.40.50.150">
    <property type="entry name" value="Vaccinia Virus protein VP39"/>
    <property type="match status" value="1"/>
</dbReference>
<dbReference type="Gene3D" id="3.30.70.1170">
    <property type="entry name" value="Sun protein, domain 3"/>
    <property type="match status" value="1"/>
</dbReference>
<comment type="function">
    <text evidence="1">Specifically methylates the cytosine at position 967 (m5C967) of 16S rRNA.</text>
</comment>
<accession>A0A9D1LLW5</accession>
<gene>
    <name evidence="15" type="primary">rsmB</name>
    <name evidence="15" type="ORF">IAB67_08240</name>
</gene>
<dbReference type="SUPFAM" id="SSF53335">
    <property type="entry name" value="S-adenosyl-L-methionine-dependent methyltransferases"/>
    <property type="match status" value="1"/>
</dbReference>
<dbReference type="PRINTS" id="PR02008">
    <property type="entry name" value="RCMTFAMILY"/>
</dbReference>
<dbReference type="PANTHER" id="PTHR22807:SF53">
    <property type="entry name" value="RIBOSOMAL RNA SMALL SUBUNIT METHYLTRANSFERASE B-RELATED"/>
    <property type="match status" value="1"/>
</dbReference>
<evidence type="ECO:0000259" key="14">
    <source>
        <dbReference type="PROSITE" id="PS51686"/>
    </source>
</evidence>
<keyword evidence="8 13" id="KW-0949">S-adenosyl-L-methionine</keyword>
<dbReference type="EMBL" id="DVMR01000061">
    <property type="protein sequence ID" value="HIU44267.1"/>
    <property type="molecule type" value="Genomic_DNA"/>
</dbReference>
<dbReference type="GO" id="GO:0005737">
    <property type="term" value="C:cytoplasm"/>
    <property type="evidence" value="ECO:0007669"/>
    <property type="project" value="UniProtKB-SubCell"/>
</dbReference>
<keyword evidence="6 13" id="KW-0489">Methyltransferase</keyword>
<dbReference type="InterPro" id="IPR035926">
    <property type="entry name" value="NusB-like_sf"/>
</dbReference>
<evidence type="ECO:0000313" key="15">
    <source>
        <dbReference type="EMBL" id="HIU44267.1"/>
    </source>
</evidence>
<evidence type="ECO:0000256" key="6">
    <source>
        <dbReference type="ARBA" id="ARBA00022603"/>
    </source>
</evidence>
<dbReference type="PANTHER" id="PTHR22807">
    <property type="entry name" value="NOP2 YEAST -RELATED NOL1/NOP2/FMU SUN DOMAIN-CONTAINING"/>
    <property type="match status" value="1"/>
</dbReference>
<name>A0A9D1LLW5_9CLOT</name>
<evidence type="ECO:0000256" key="7">
    <source>
        <dbReference type="ARBA" id="ARBA00022679"/>
    </source>
</evidence>
<feature type="binding site" evidence="13">
    <location>
        <position position="328"/>
    </location>
    <ligand>
        <name>S-adenosyl-L-methionine</name>
        <dbReference type="ChEBI" id="CHEBI:59789"/>
    </ligand>
</feature>
<dbReference type="AlphaFoldDB" id="A0A9D1LLW5"/>
<dbReference type="InterPro" id="IPR054728">
    <property type="entry name" value="RsmB-like_ferredoxin"/>
</dbReference>
<dbReference type="SUPFAM" id="SSF48013">
    <property type="entry name" value="NusB-like"/>
    <property type="match status" value="1"/>
</dbReference>
<evidence type="ECO:0000256" key="11">
    <source>
        <dbReference type="ARBA" id="ARBA00031088"/>
    </source>
</evidence>
<evidence type="ECO:0000256" key="13">
    <source>
        <dbReference type="PROSITE-ProRule" id="PRU01023"/>
    </source>
</evidence>
<evidence type="ECO:0000256" key="10">
    <source>
        <dbReference type="ARBA" id="ARBA00030399"/>
    </source>
</evidence>
<dbReference type="InterPro" id="IPR049560">
    <property type="entry name" value="MeTrfase_RsmB-F_NOP2_cat"/>
</dbReference>
<sequence>MAGARDAALQGLIAFRRSGAWPDLELKRLSQDLSPEDAALTTALVYGTLQNRMLIDFTLQSISSMSLKKVMPQVLDALRLGAFQLLFLGRVPDSAAVNETVKLAKKHGGSRAGGYVNAVLRRLITLRDTDALPQPGGATDERLSIRYSHPLWFVRAMLERLGEDGCEALLRADNEPAATTLRVNTLKTDCDSLCTLLREQGIECRPVPGLDNALETAQLGNPARLRAFRDGLFYIQDAAGQRCVAALAPTPGSFVIDMCAAPGGKTLLCAQIMHNQGRILAMDIHPHKAALIEKNAVKYGADIIEAVAADASKPVGALRQSADFVLCDVPCSGFGVIRKKPDIRFKKPEDIAGLPALQQSILCTAAGYVKPGGRLVYSTCTVLRQENEEVIERFIQGADDWALEGMQTLWPHIDGTDGFFIARLARR</sequence>
<keyword evidence="5" id="KW-0698">rRNA processing</keyword>
<dbReference type="NCBIfam" id="TIGR00563">
    <property type="entry name" value="rsmB"/>
    <property type="match status" value="1"/>
</dbReference>
<evidence type="ECO:0000313" key="16">
    <source>
        <dbReference type="Proteomes" id="UP000824073"/>
    </source>
</evidence>
<dbReference type="InterPro" id="IPR006027">
    <property type="entry name" value="NusB_RsmB_TIM44"/>
</dbReference>
<reference evidence="15" key="1">
    <citation type="submission" date="2020-10" db="EMBL/GenBank/DDBJ databases">
        <authorList>
            <person name="Gilroy R."/>
        </authorList>
    </citation>
    <scope>NUCLEOTIDE SEQUENCE</scope>
    <source>
        <strain evidence="15">CHK191-8634</strain>
    </source>
</reference>
<dbReference type="Gene3D" id="1.10.940.10">
    <property type="entry name" value="NusB-like"/>
    <property type="match status" value="1"/>
</dbReference>
<dbReference type="InterPro" id="IPR001678">
    <property type="entry name" value="MeTrfase_RsmB-F_NOP2_dom"/>
</dbReference>
<evidence type="ECO:0000256" key="8">
    <source>
        <dbReference type="ARBA" id="ARBA00022691"/>
    </source>
</evidence>
<dbReference type="PROSITE" id="PS51686">
    <property type="entry name" value="SAM_MT_RSMB_NOP"/>
    <property type="match status" value="1"/>
</dbReference>
<dbReference type="GO" id="GO:0006355">
    <property type="term" value="P:regulation of DNA-templated transcription"/>
    <property type="evidence" value="ECO:0007669"/>
    <property type="project" value="InterPro"/>
</dbReference>
<evidence type="ECO:0000256" key="4">
    <source>
        <dbReference type="ARBA" id="ARBA00022490"/>
    </source>
</evidence>
<dbReference type="EC" id="2.1.1.176" evidence="3"/>
<reference evidence="15" key="2">
    <citation type="journal article" date="2021" name="PeerJ">
        <title>Extensive microbial diversity within the chicken gut microbiome revealed by metagenomics and culture.</title>
        <authorList>
            <person name="Gilroy R."/>
            <person name="Ravi A."/>
            <person name="Getino M."/>
            <person name="Pursley I."/>
            <person name="Horton D.L."/>
            <person name="Alikhan N.F."/>
            <person name="Baker D."/>
            <person name="Gharbi K."/>
            <person name="Hall N."/>
            <person name="Watson M."/>
            <person name="Adriaenssens E.M."/>
            <person name="Foster-Nyarko E."/>
            <person name="Jarju S."/>
            <person name="Secka A."/>
            <person name="Antonio M."/>
            <person name="Oren A."/>
            <person name="Chaudhuri R.R."/>
            <person name="La Ragione R."/>
            <person name="Hildebrand F."/>
            <person name="Pallen M.J."/>
        </authorList>
    </citation>
    <scope>NUCLEOTIDE SEQUENCE</scope>
    <source>
        <strain evidence="15">CHK191-8634</strain>
    </source>
</reference>
<keyword evidence="9 13" id="KW-0694">RNA-binding</keyword>
<feature type="binding site" evidence="13">
    <location>
        <position position="310"/>
    </location>
    <ligand>
        <name>S-adenosyl-L-methionine</name>
        <dbReference type="ChEBI" id="CHEBI:59789"/>
    </ligand>
</feature>